<feature type="compositionally biased region" description="Low complexity" evidence="1">
    <location>
        <begin position="11"/>
        <end position="21"/>
    </location>
</feature>
<evidence type="ECO:0000313" key="3">
    <source>
        <dbReference type="Proteomes" id="UP001432027"/>
    </source>
</evidence>
<feature type="region of interest" description="Disordered" evidence="1">
    <location>
        <begin position="622"/>
        <end position="886"/>
    </location>
</feature>
<feature type="compositionally biased region" description="Low complexity" evidence="1">
    <location>
        <begin position="675"/>
        <end position="685"/>
    </location>
</feature>
<name>A0AAV5T1Q8_9BILA</name>
<feature type="compositionally biased region" description="Low complexity" evidence="1">
    <location>
        <begin position="759"/>
        <end position="778"/>
    </location>
</feature>
<feature type="compositionally biased region" description="Basic and acidic residues" evidence="1">
    <location>
        <begin position="542"/>
        <end position="554"/>
    </location>
</feature>
<comment type="caution">
    <text evidence="2">The sequence shown here is derived from an EMBL/GenBank/DDBJ whole genome shotgun (WGS) entry which is preliminary data.</text>
</comment>
<organism evidence="2 3">
    <name type="scientific">Pristionchus entomophagus</name>
    <dbReference type="NCBI Taxonomy" id="358040"/>
    <lineage>
        <taxon>Eukaryota</taxon>
        <taxon>Metazoa</taxon>
        <taxon>Ecdysozoa</taxon>
        <taxon>Nematoda</taxon>
        <taxon>Chromadorea</taxon>
        <taxon>Rhabditida</taxon>
        <taxon>Rhabditina</taxon>
        <taxon>Diplogasteromorpha</taxon>
        <taxon>Diplogasteroidea</taxon>
        <taxon>Neodiplogasteridae</taxon>
        <taxon>Pristionchus</taxon>
    </lineage>
</organism>
<feature type="region of interest" description="Disordered" evidence="1">
    <location>
        <begin position="1"/>
        <end position="108"/>
    </location>
</feature>
<feature type="compositionally biased region" description="Basic and acidic residues" evidence="1">
    <location>
        <begin position="518"/>
        <end position="533"/>
    </location>
</feature>
<proteinExistence type="predicted"/>
<dbReference type="Proteomes" id="UP001432027">
    <property type="component" value="Unassembled WGS sequence"/>
</dbReference>
<feature type="compositionally biased region" description="Polar residues" evidence="1">
    <location>
        <begin position="136"/>
        <end position="149"/>
    </location>
</feature>
<gene>
    <name evidence="2" type="ORF">PENTCL1PPCAC_11580</name>
</gene>
<evidence type="ECO:0008006" key="4">
    <source>
        <dbReference type="Google" id="ProtNLM"/>
    </source>
</evidence>
<feature type="compositionally biased region" description="Polar residues" evidence="1">
    <location>
        <begin position="465"/>
        <end position="474"/>
    </location>
</feature>
<keyword evidence="3" id="KW-1185">Reference proteome</keyword>
<feature type="compositionally biased region" description="Polar residues" evidence="1">
    <location>
        <begin position="575"/>
        <end position="585"/>
    </location>
</feature>
<feature type="compositionally biased region" description="Pro residues" evidence="1">
    <location>
        <begin position="779"/>
        <end position="793"/>
    </location>
</feature>
<feature type="compositionally biased region" description="Pro residues" evidence="1">
    <location>
        <begin position="660"/>
        <end position="674"/>
    </location>
</feature>
<accession>A0AAV5T1Q8</accession>
<dbReference type="EMBL" id="BTSX01000003">
    <property type="protein sequence ID" value="GMS89405.1"/>
    <property type="molecule type" value="Genomic_DNA"/>
</dbReference>
<feature type="compositionally biased region" description="Polar residues" evidence="1">
    <location>
        <begin position="800"/>
        <end position="809"/>
    </location>
</feature>
<feature type="region of interest" description="Disordered" evidence="1">
    <location>
        <begin position="131"/>
        <end position="159"/>
    </location>
</feature>
<sequence>MHRHTSGPLYQTRSSTTSQSRNGFPRDEEDIYHENYRMARERERGGRDDDGQIEGNGMNKPDISRKQLSQFTRSDWMDGPPPKGKGAMDETSGSPPKRLLKWPTPHLSTPVYSETNTITIQSARRIEKKMEKIETSQRPSSIKTNNSKRNTGKCDPPLVARSIDPSTIQFYRSSEKTPLLLRLSTKNKAEQTRFLPSPYQDASMEKVHLMREEEDSFASPFLPPSILYSTHVPLYLTASEQRRALIHPIKAREIRSIRLMVLPPLHFISTRTNECGGELLTSLLLISPIHPYRARRLRPVWETLVPLHANGHHVAVPFTLHLASPFTIHRIVTRVQKLQIVDARTLYRHSPVFAIEETRAVPRDSARLTTVEKEDPQMVRLIYMDHLFAARMTTRATLKVKRREVYDQEGSTYQDFPTSDLQVNTQMDKARLMNISAIKPLDSSLPFTQVDNSGRLAPPPLNQKLPLTTQSNPSVLPPSLQRFSPSQMAPPPSSGRREISHEQQGHASHPSPQSLAVDGREKEGHKREKRDTPHYNVFVRDVSAHKETRGRSHVYDQPAVKEMIPSGRHALPPSTRATLSPQEVTPPTIDKRPLDDFTIPSHPLPTFASIQSTAPIKQFSNRANKSNQAPLPLPPRPSSAETFSAEVIDPPNKIPRPRAVLPPPPPNVVSPLPLPSSSSLQPLAPKSAESLSKEQLPQPVVPQKKMSARGPVQPTEIFQRDKKAAPLPSQPPSSGPPSHSADPLLDPRVLKTGAKPRVPSTSASSTMTTMTPNATSLTPAPPSSQPPSGPPSKPGFINIIQPSSDTPQPKSAPLPLPVADGTQQSSSSGKKKKMKPPSEGSSSGGKKHKLVNNGVAKKDKPKANRKEKRSGSNKKSKFGPRAHEQMEELGNVRLVAEAVKAGEIEADPNAQDAITRLIKKATTPLGGKKKKKKKSSK</sequence>
<feature type="compositionally biased region" description="Basic and acidic residues" evidence="1">
    <location>
        <begin position="32"/>
        <end position="50"/>
    </location>
</feature>
<evidence type="ECO:0000256" key="1">
    <source>
        <dbReference type="SAM" id="MobiDB-lite"/>
    </source>
</evidence>
<feature type="region of interest" description="Disordered" evidence="1">
    <location>
        <begin position="449"/>
        <end position="594"/>
    </location>
</feature>
<feature type="compositionally biased region" description="Basic and acidic residues" evidence="1">
    <location>
        <begin position="495"/>
        <end position="504"/>
    </location>
</feature>
<feature type="compositionally biased region" description="Basic residues" evidence="1">
    <location>
        <begin position="865"/>
        <end position="880"/>
    </location>
</feature>
<reference evidence="2" key="1">
    <citation type="submission" date="2023-10" db="EMBL/GenBank/DDBJ databases">
        <title>Genome assembly of Pristionchus species.</title>
        <authorList>
            <person name="Yoshida K."/>
            <person name="Sommer R.J."/>
        </authorList>
    </citation>
    <scope>NUCLEOTIDE SEQUENCE</scope>
    <source>
        <strain evidence="2">RS0144</strain>
    </source>
</reference>
<protein>
    <recommendedName>
        <fullName evidence="4">WH2 domain-containing protein</fullName>
    </recommendedName>
</protein>
<dbReference type="AlphaFoldDB" id="A0AAV5T1Q8"/>
<evidence type="ECO:0000313" key="2">
    <source>
        <dbReference type="EMBL" id="GMS89405.1"/>
    </source>
</evidence>